<gene>
    <name evidence="4" type="ORF">GCM10022383_29480</name>
</gene>
<dbReference type="CDD" id="cd12797">
    <property type="entry name" value="M23_peptidase"/>
    <property type="match status" value="1"/>
</dbReference>
<dbReference type="EMBL" id="BAABCP010000003">
    <property type="protein sequence ID" value="GAA3949959.1"/>
    <property type="molecule type" value="Genomic_DNA"/>
</dbReference>
<name>A0ABP7NNT6_9MICO</name>
<evidence type="ECO:0000259" key="3">
    <source>
        <dbReference type="Pfam" id="PF01551"/>
    </source>
</evidence>
<dbReference type="InterPro" id="IPR016047">
    <property type="entry name" value="M23ase_b-sheet_dom"/>
</dbReference>
<dbReference type="PANTHER" id="PTHR21666">
    <property type="entry name" value="PEPTIDASE-RELATED"/>
    <property type="match status" value="1"/>
</dbReference>
<keyword evidence="2" id="KW-0472">Membrane</keyword>
<dbReference type="RefSeq" id="WP_344820474.1">
    <property type="nucleotide sequence ID" value="NZ_BAABCP010000003.1"/>
</dbReference>
<evidence type="ECO:0000256" key="2">
    <source>
        <dbReference type="SAM" id="Phobius"/>
    </source>
</evidence>
<dbReference type="InterPro" id="IPR050570">
    <property type="entry name" value="Cell_wall_metabolism_enzyme"/>
</dbReference>
<feature type="transmembrane region" description="Helical" evidence="2">
    <location>
        <begin position="7"/>
        <end position="31"/>
    </location>
</feature>
<organism evidence="4 5">
    <name type="scientific">Microbacterium soli</name>
    <dbReference type="NCBI Taxonomy" id="446075"/>
    <lineage>
        <taxon>Bacteria</taxon>
        <taxon>Bacillati</taxon>
        <taxon>Actinomycetota</taxon>
        <taxon>Actinomycetes</taxon>
        <taxon>Micrococcales</taxon>
        <taxon>Microbacteriaceae</taxon>
        <taxon>Microbacterium</taxon>
    </lineage>
</organism>
<keyword evidence="2" id="KW-0812">Transmembrane</keyword>
<accession>A0ABP7NNT6</accession>
<evidence type="ECO:0000256" key="1">
    <source>
        <dbReference type="SAM" id="MobiDB-lite"/>
    </source>
</evidence>
<keyword evidence="2" id="KW-1133">Transmembrane helix</keyword>
<dbReference type="Pfam" id="PF01551">
    <property type="entry name" value="Peptidase_M23"/>
    <property type="match status" value="1"/>
</dbReference>
<proteinExistence type="predicted"/>
<evidence type="ECO:0000313" key="4">
    <source>
        <dbReference type="EMBL" id="GAA3949959.1"/>
    </source>
</evidence>
<dbReference type="SUPFAM" id="SSF51261">
    <property type="entry name" value="Duplicated hybrid motif"/>
    <property type="match status" value="1"/>
</dbReference>
<dbReference type="InterPro" id="IPR011055">
    <property type="entry name" value="Dup_hybrid_motif"/>
</dbReference>
<reference evidence="5" key="1">
    <citation type="journal article" date="2019" name="Int. J. Syst. Evol. Microbiol.">
        <title>The Global Catalogue of Microorganisms (GCM) 10K type strain sequencing project: providing services to taxonomists for standard genome sequencing and annotation.</title>
        <authorList>
            <consortium name="The Broad Institute Genomics Platform"/>
            <consortium name="The Broad Institute Genome Sequencing Center for Infectious Disease"/>
            <person name="Wu L."/>
            <person name="Ma J."/>
        </authorList>
    </citation>
    <scope>NUCLEOTIDE SEQUENCE [LARGE SCALE GENOMIC DNA]</scope>
    <source>
        <strain evidence="5">JCM 17024</strain>
    </source>
</reference>
<protein>
    <recommendedName>
        <fullName evidence="3">M23ase beta-sheet core domain-containing protein</fullName>
    </recommendedName>
</protein>
<keyword evidence="5" id="KW-1185">Reference proteome</keyword>
<dbReference type="Proteomes" id="UP001501591">
    <property type="component" value="Unassembled WGS sequence"/>
</dbReference>
<sequence length="355" mass="37209">MSAQKPSGALAIAIVPLLVIGVVFSIMLLGADDNCAPMSGSVSIDPASVPDTTIAGYGHEQLVNAAHVIQAGKDLGLTARDQTIGVMTAMGESSLRNIDYGDWETGGVTNPDGSRTTSIGLFQQQEWWGTREERLDPYIASKKFFEAMTRAVPEAERQTLAPTIVAHRTQGNDDPYHYTKFWDAAVEVVEGLSGVTTGLNGGGSCGLVPGEVNKDGWAAPAQGPITSRFGPREPVMTPEGPSSSFHRGTDLAPGCDEPIWAAQSGTVTATGFGTRYGSNGTIIIDHGGGVETVYLHMFDSGILVKPGDKVTGGQQIGKVGNSGQSHGCHLHFETHVNGEAVDAEKFMAEVGITLG</sequence>
<comment type="caution">
    <text evidence="4">The sequence shown here is derived from an EMBL/GenBank/DDBJ whole genome shotgun (WGS) entry which is preliminary data.</text>
</comment>
<dbReference type="Gene3D" id="2.70.70.10">
    <property type="entry name" value="Glucose Permease (Domain IIA)"/>
    <property type="match status" value="1"/>
</dbReference>
<feature type="domain" description="M23ase beta-sheet core" evidence="3">
    <location>
        <begin position="245"/>
        <end position="342"/>
    </location>
</feature>
<feature type="region of interest" description="Disordered" evidence="1">
    <location>
        <begin position="223"/>
        <end position="246"/>
    </location>
</feature>
<evidence type="ECO:0000313" key="5">
    <source>
        <dbReference type="Proteomes" id="UP001501591"/>
    </source>
</evidence>
<dbReference type="PANTHER" id="PTHR21666:SF270">
    <property type="entry name" value="MUREIN HYDROLASE ACTIVATOR ENVC"/>
    <property type="match status" value="1"/>
</dbReference>